<reference evidence="2" key="2">
    <citation type="journal article" date="2015" name="Data Brief">
        <title>Shoot transcriptome of the giant reed, Arundo donax.</title>
        <authorList>
            <person name="Barrero R.A."/>
            <person name="Guerrero F.D."/>
            <person name="Moolhuijzen P."/>
            <person name="Goolsby J.A."/>
            <person name="Tidwell J."/>
            <person name="Bellgard S.E."/>
            <person name="Bellgard M.I."/>
        </authorList>
    </citation>
    <scope>NUCLEOTIDE SEQUENCE</scope>
    <source>
        <tissue evidence="2">Shoot tissue taken approximately 20 cm above the soil surface</tissue>
    </source>
</reference>
<organism evidence="2">
    <name type="scientific">Arundo donax</name>
    <name type="common">Giant reed</name>
    <name type="synonym">Donax arundinaceus</name>
    <dbReference type="NCBI Taxonomy" id="35708"/>
    <lineage>
        <taxon>Eukaryota</taxon>
        <taxon>Viridiplantae</taxon>
        <taxon>Streptophyta</taxon>
        <taxon>Embryophyta</taxon>
        <taxon>Tracheophyta</taxon>
        <taxon>Spermatophyta</taxon>
        <taxon>Magnoliopsida</taxon>
        <taxon>Liliopsida</taxon>
        <taxon>Poales</taxon>
        <taxon>Poaceae</taxon>
        <taxon>PACMAD clade</taxon>
        <taxon>Arundinoideae</taxon>
        <taxon>Arundineae</taxon>
        <taxon>Arundo</taxon>
    </lineage>
</organism>
<dbReference type="EMBL" id="GBRH01244584">
    <property type="protein sequence ID" value="JAD53311.1"/>
    <property type="molecule type" value="Transcribed_RNA"/>
</dbReference>
<accession>A0A0A9AQA0</accession>
<name>A0A0A9AQA0_ARUDO</name>
<evidence type="ECO:0000313" key="2">
    <source>
        <dbReference type="EMBL" id="JAD53311.1"/>
    </source>
</evidence>
<dbReference type="AlphaFoldDB" id="A0A0A9AQA0"/>
<evidence type="ECO:0000256" key="1">
    <source>
        <dbReference type="SAM" id="MobiDB-lite"/>
    </source>
</evidence>
<proteinExistence type="predicted"/>
<protein>
    <submittedName>
        <fullName evidence="2">Uncharacterized protein</fullName>
    </submittedName>
</protein>
<feature type="region of interest" description="Disordered" evidence="1">
    <location>
        <begin position="1"/>
        <end position="58"/>
    </location>
</feature>
<reference evidence="2" key="1">
    <citation type="submission" date="2014-09" db="EMBL/GenBank/DDBJ databases">
        <authorList>
            <person name="Magalhaes I.L.F."/>
            <person name="Oliveira U."/>
            <person name="Santos F.R."/>
            <person name="Vidigal T.H.D.A."/>
            <person name="Brescovit A.D."/>
            <person name="Santos A.J."/>
        </authorList>
    </citation>
    <scope>NUCLEOTIDE SEQUENCE</scope>
    <source>
        <tissue evidence="2">Shoot tissue taken approximately 20 cm above the soil surface</tissue>
    </source>
</reference>
<sequence length="58" mass="6649">MARLTPVPCTIYTSRERRENRPNSWPENLGQKQGPFVPCARTSVRRRGKQPLRATPAD</sequence>